<feature type="compositionally biased region" description="Low complexity" evidence="6">
    <location>
        <begin position="70"/>
        <end position="81"/>
    </location>
</feature>
<organism evidence="8 9">
    <name type="scientific">Pseudoglutamicibacter cumminsii</name>
    <dbReference type="NCBI Taxonomy" id="156979"/>
    <lineage>
        <taxon>Bacteria</taxon>
        <taxon>Bacillati</taxon>
        <taxon>Actinomycetota</taxon>
        <taxon>Actinomycetes</taxon>
        <taxon>Micrococcales</taxon>
        <taxon>Micrococcaceae</taxon>
        <taxon>Pseudoglutamicibacter</taxon>
    </lineage>
</organism>
<evidence type="ECO:0000256" key="4">
    <source>
        <dbReference type="PROSITE-ProRule" id="PRU00182"/>
    </source>
</evidence>
<dbReference type="EMBL" id="JASODW010000012">
    <property type="protein sequence ID" value="MDK6275780.1"/>
    <property type="molecule type" value="Genomic_DNA"/>
</dbReference>
<dbReference type="Gene3D" id="3.10.290.10">
    <property type="entry name" value="RNA-binding S4 domain"/>
    <property type="match status" value="1"/>
</dbReference>
<evidence type="ECO:0000313" key="9">
    <source>
        <dbReference type="Proteomes" id="UP001240483"/>
    </source>
</evidence>
<feature type="domain" description="RNA-binding S4" evidence="7">
    <location>
        <begin position="124"/>
        <end position="188"/>
    </location>
</feature>
<evidence type="ECO:0000313" key="8">
    <source>
        <dbReference type="EMBL" id="MDK6275780.1"/>
    </source>
</evidence>
<dbReference type="InterPro" id="IPR050343">
    <property type="entry name" value="RsuA_PseudoU_synthase"/>
</dbReference>
<evidence type="ECO:0000256" key="2">
    <source>
        <dbReference type="ARBA" id="ARBA00008348"/>
    </source>
</evidence>
<gene>
    <name evidence="8" type="ORF">QP116_08565</name>
</gene>
<evidence type="ECO:0000256" key="3">
    <source>
        <dbReference type="ARBA" id="ARBA00023235"/>
    </source>
</evidence>
<dbReference type="InterPro" id="IPR002942">
    <property type="entry name" value="S4_RNA-bd"/>
</dbReference>
<dbReference type="Proteomes" id="UP001240483">
    <property type="component" value="Unassembled WGS sequence"/>
</dbReference>
<dbReference type="Gene3D" id="3.30.70.580">
    <property type="entry name" value="Pseudouridine synthase I, catalytic domain, N-terminal subdomain"/>
    <property type="match status" value="1"/>
</dbReference>
<dbReference type="PROSITE" id="PS01149">
    <property type="entry name" value="PSI_RSU"/>
    <property type="match status" value="1"/>
</dbReference>
<dbReference type="Gene3D" id="3.30.70.1560">
    <property type="entry name" value="Alpha-L RNA-binding motif"/>
    <property type="match status" value="1"/>
</dbReference>
<feature type="region of interest" description="Disordered" evidence="6">
    <location>
        <begin position="1"/>
        <end position="134"/>
    </location>
</feature>
<dbReference type="Pfam" id="PF01479">
    <property type="entry name" value="S4"/>
    <property type="match status" value="1"/>
</dbReference>
<feature type="compositionally biased region" description="Basic and acidic residues" evidence="6">
    <location>
        <begin position="115"/>
        <end position="127"/>
    </location>
</feature>
<dbReference type="InterPro" id="IPR020103">
    <property type="entry name" value="PsdUridine_synth_cat_dom_sf"/>
</dbReference>
<dbReference type="InterPro" id="IPR042092">
    <property type="entry name" value="PsdUridine_s_RsuA/RluB/E/F_cat"/>
</dbReference>
<dbReference type="InterPro" id="IPR036986">
    <property type="entry name" value="S4_RNA-bd_sf"/>
</dbReference>
<dbReference type="PANTHER" id="PTHR47683:SF2">
    <property type="entry name" value="RNA-BINDING S4 DOMAIN-CONTAINING PROTEIN"/>
    <property type="match status" value="1"/>
</dbReference>
<sequence>MTRQTGSNSRGGSRRRGQGKPKEQPKGFQAGQVRRGHAPKQDEVDQYAGGQKLQRGGHKGNAQKRGGAKGNAQQRGGQQRGQKPRGPRAFAEDRFNDLGPVRRRRRGPSTPVDSGPRKEHSEGERLQKVMANAGVASRRASEEIILAGRVEVNHQIVTELGTRVDPEVDVIHVDGIRLQLDTEKTYLVFNKPAGVVTSMNDPEGRKDISDFLREGQAERLYHVGRLDYETEGLLLLTNDGELAHRLTHPSFEVSKTYLVQIRGPLPDGVGAQMREGIELEDGLAKVDSFRLVDGSGKDLLAEVVLHEGRNRIVRRLFDAVGFPVRRLVRTQIGPITLGQQRQGSVRRLSKTEVGHLLAEVGL</sequence>
<dbReference type="NCBIfam" id="TIGR00093">
    <property type="entry name" value="pseudouridine synthase"/>
    <property type="match status" value="1"/>
</dbReference>
<proteinExistence type="inferred from homology"/>
<dbReference type="AlphaFoldDB" id="A0AAP4C883"/>
<dbReference type="CDD" id="cd02870">
    <property type="entry name" value="PseudoU_synth_RsuA_like"/>
    <property type="match status" value="1"/>
</dbReference>
<evidence type="ECO:0000256" key="1">
    <source>
        <dbReference type="ARBA" id="ARBA00000073"/>
    </source>
</evidence>
<accession>A0AAP4C883</accession>
<dbReference type="InterPro" id="IPR018496">
    <property type="entry name" value="PsdUridine_synth_RsuA/RluB_CS"/>
</dbReference>
<dbReference type="GO" id="GO:0120159">
    <property type="term" value="F:rRNA pseudouridine synthase activity"/>
    <property type="evidence" value="ECO:0007669"/>
    <property type="project" value="UniProtKB-ARBA"/>
</dbReference>
<dbReference type="InterPro" id="IPR006145">
    <property type="entry name" value="PsdUridine_synth_RsuA/RluA"/>
</dbReference>
<dbReference type="GO" id="GO:0003723">
    <property type="term" value="F:RNA binding"/>
    <property type="evidence" value="ECO:0007669"/>
    <property type="project" value="UniProtKB-KW"/>
</dbReference>
<dbReference type="RefSeq" id="WP_285333474.1">
    <property type="nucleotide sequence ID" value="NZ_CALUAG010000014.1"/>
</dbReference>
<dbReference type="InterPro" id="IPR020094">
    <property type="entry name" value="TruA/RsuA/RluB/E/F_N"/>
</dbReference>
<evidence type="ECO:0000256" key="5">
    <source>
        <dbReference type="RuleBase" id="RU003887"/>
    </source>
</evidence>
<dbReference type="SUPFAM" id="SSF55120">
    <property type="entry name" value="Pseudouridine synthase"/>
    <property type="match status" value="1"/>
</dbReference>
<dbReference type="Pfam" id="PF00849">
    <property type="entry name" value="PseudoU_synth_2"/>
    <property type="match status" value="1"/>
</dbReference>
<keyword evidence="3 5" id="KW-0413">Isomerase</keyword>
<name>A0AAP4C883_9MICC</name>
<dbReference type="PANTHER" id="PTHR47683">
    <property type="entry name" value="PSEUDOURIDINE SYNTHASE FAMILY PROTEIN-RELATED"/>
    <property type="match status" value="1"/>
</dbReference>
<comment type="catalytic activity">
    <reaction evidence="1">
        <text>a uridine in RNA = a pseudouridine in RNA</text>
        <dbReference type="Rhea" id="RHEA:48348"/>
        <dbReference type="Rhea" id="RHEA-COMP:12068"/>
        <dbReference type="Rhea" id="RHEA-COMP:12069"/>
        <dbReference type="ChEBI" id="CHEBI:65314"/>
        <dbReference type="ChEBI" id="CHEBI:65315"/>
    </reaction>
</comment>
<dbReference type="InterPro" id="IPR000748">
    <property type="entry name" value="PsdUridine_synth_RsuA/RluB/E/F"/>
</dbReference>
<comment type="similarity">
    <text evidence="2 5">Belongs to the pseudouridine synthase RsuA family.</text>
</comment>
<dbReference type="SMART" id="SM00363">
    <property type="entry name" value="S4"/>
    <property type="match status" value="1"/>
</dbReference>
<reference evidence="8" key="1">
    <citation type="submission" date="2023-05" db="EMBL/GenBank/DDBJ databases">
        <title>Cataloging the Phylogenetic Diversity of Human Bladder Bacteria.</title>
        <authorList>
            <person name="Du J."/>
        </authorList>
    </citation>
    <scope>NUCLEOTIDE SEQUENCE</scope>
    <source>
        <strain evidence="8">UMB9978</strain>
    </source>
</reference>
<dbReference type="SUPFAM" id="SSF55174">
    <property type="entry name" value="Alpha-L RNA-binding motif"/>
    <property type="match status" value="1"/>
</dbReference>
<comment type="caution">
    <text evidence="8">The sequence shown here is derived from an EMBL/GenBank/DDBJ whole genome shotgun (WGS) entry which is preliminary data.</text>
</comment>
<dbReference type="CDD" id="cd00165">
    <property type="entry name" value="S4"/>
    <property type="match status" value="1"/>
</dbReference>
<feature type="compositionally biased region" description="Low complexity" evidence="6">
    <location>
        <begin position="1"/>
        <end position="11"/>
    </location>
</feature>
<dbReference type="EC" id="5.4.99.-" evidence="5"/>
<dbReference type="PROSITE" id="PS50889">
    <property type="entry name" value="S4"/>
    <property type="match status" value="1"/>
</dbReference>
<dbReference type="FunFam" id="3.10.290.10:FF:000003">
    <property type="entry name" value="Pseudouridine synthase"/>
    <property type="match status" value="1"/>
</dbReference>
<dbReference type="GO" id="GO:0000455">
    <property type="term" value="P:enzyme-directed rRNA pseudouridine synthesis"/>
    <property type="evidence" value="ECO:0007669"/>
    <property type="project" value="UniProtKB-ARBA"/>
</dbReference>
<keyword evidence="4" id="KW-0694">RNA-binding</keyword>
<protein>
    <recommendedName>
        <fullName evidence="5">Pseudouridine synthase</fullName>
        <ecNumber evidence="5">5.4.99.-</ecNumber>
    </recommendedName>
</protein>
<evidence type="ECO:0000259" key="7">
    <source>
        <dbReference type="SMART" id="SM00363"/>
    </source>
</evidence>
<evidence type="ECO:0000256" key="6">
    <source>
        <dbReference type="SAM" id="MobiDB-lite"/>
    </source>
</evidence>